<dbReference type="Gene3D" id="3.50.30.50">
    <property type="entry name" value="Putative cyclase"/>
    <property type="match status" value="1"/>
</dbReference>
<feature type="region of interest" description="Disordered" evidence="2">
    <location>
        <begin position="1"/>
        <end position="26"/>
    </location>
</feature>
<gene>
    <name evidence="3" type="ORF">Q9L58_007362</name>
</gene>
<evidence type="ECO:0000256" key="1">
    <source>
        <dbReference type="ARBA" id="ARBA00007865"/>
    </source>
</evidence>
<proteinExistence type="inferred from homology"/>
<sequence length="347" mass="38418">MASSTPNDRMQLDKNSSSLPRRRDLPQIPGAPEGAAWFWGVEDELGRVNLITPARVKEAAKEVLSGDVVPLNLELNELQPACFARSKFQHTIKDLHGQLVFDDFYTMNTQSSTQWDGLRHFSHLETGTFYNGVKGGDIIGPDAGSKCGIHAWAQHGIVARGVLLDFATYAEAHGISIDYYENDKITYAALVDVGKLQGIDIRPESQGGDIKVGDVLLIRSGFLKNYRSIDTAERIKKHSGSGVHGPETKQRYAGVEQSEDILDWLHDCYFSGMAGDAPAFEAWPSHQKYYLHEHILALWGCPLGELWDLEKLAEKCKERKRWTFLLTSSPANVTGGVGSHPNAMAIL</sequence>
<evidence type="ECO:0000313" key="4">
    <source>
        <dbReference type="Proteomes" id="UP001447188"/>
    </source>
</evidence>
<dbReference type="EMBL" id="JBBBZM010000115">
    <property type="protein sequence ID" value="KAL0633755.1"/>
    <property type="molecule type" value="Genomic_DNA"/>
</dbReference>
<dbReference type="PANTHER" id="PTHR34861:SF10">
    <property type="entry name" value="CYCLASE"/>
    <property type="match status" value="1"/>
</dbReference>
<dbReference type="SUPFAM" id="SSF102198">
    <property type="entry name" value="Putative cyclase"/>
    <property type="match status" value="1"/>
</dbReference>
<feature type="compositionally biased region" description="Polar residues" evidence="2">
    <location>
        <begin position="1"/>
        <end position="19"/>
    </location>
</feature>
<evidence type="ECO:0000313" key="3">
    <source>
        <dbReference type="EMBL" id="KAL0633755.1"/>
    </source>
</evidence>
<comment type="caution">
    <text evidence="3">The sequence shown here is derived from an EMBL/GenBank/DDBJ whole genome shotgun (WGS) entry which is preliminary data.</text>
</comment>
<keyword evidence="4" id="KW-1185">Reference proteome</keyword>
<evidence type="ECO:0000256" key="2">
    <source>
        <dbReference type="SAM" id="MobiDB-lite"/>
    </source>
</evidence>
<reference evidence="3 4" key="1">
    <citation type="submission" date="2024-02" db="EMBL/GenBank/DDBJ databases">
        <title>Discinaceae phylogenomics.</title>
        <authorList>
            <person name="Dirks A.C."/>
            <person name="James T.Y."/>
        </authorList>
    </citation>
    <scope>NUCLEOTIDE SEQUENCE [LARGE SCALE GENOMIC DNA]</scope>
    <source>
        <strain evidence="3 4">ACD0624</strain>
    </source>
</reference>
<organism evidence="3 4">
    <name type="scientific">Discina gigas</name>
    <dbReference type="NCBI Taxonomy" id="1032678"/>
    <lineage>
        <taxon>Eukaryota</taxon>
        <taxon>Fungi</taxon>
        <taxon>Dikarya</taxon>
        <taxon>Ascomycota</taxon>
        <taxon>Pezizomycotina</taxon>
        <taxon>Pezizomycetes</taxon>
        <taxon>Pezizales</taxon>
        <taxon>Discinaceae</taxon>
        <taxon>Discina</taxon>
    </lineage>
</organism>
<dbReference type="InterPro" id="IPR037175">
    <property type="entry name" value="KFase_sf"/>
</dbReference>
<dbReference type="InterPro" id="IPR007325">
    <property type="entry name" value="KFase/CYL"/>
</dbReference>
<name>A0ABR3GCW3_9PEZI</name>
<dbReference type="Proteomes" id="UP001447188">
    <property type="component" value="Unassembled WGS sequence"/>
</dbReference>
<accession>A0ABR3GCW3</accession>
<protein>
    <recommendedName>
        <fullName evidence="5">Cyclase</fullName>
    </recommendedName>
</protein>
<evidence type="ECO:0008006" key="5">
    <source>
        <dbReference type="Google" id="ProtNLM"/>
    </source>
</evidence>
<dbReference type="Pfam" id="PF04199">
    <property type="entry name" value="Cyclase"/>
    <property type="match status" value="1"/>
</dbReference>
<comment type="similarity">
    <text evidence="1">Belongs to the Cyclase 1 superfamily.</text>
</comment>
<dbReference type="PANTHER" id="PTHR34861">
    <property type="match status" value="1"/>
</dbReference>